<reference evidence="2" key="1">
    <citation type="journal article" date="2020" name="mSystems">
        <title>Genome- and Community-Level Interaction Insights into Carbon Utilization and Element Cycling Functions of Hydrothermarchaeota in Hydrothermal Sediment.</title>
        <authorList>
            <person name="Zhou Z."/>
            <person name="Liu Y."/>
            <person name="Xu W."/>
            <person name="Pan J."/>
            <person name="Luo Z.H."/>
            <person name="Li M."/>
        </authorList>
    </citation>
    <scope>NUCLEOTIDE SEQUENCE [LARGE SCALE GENOMIC DNA]</scope>
    <source>
        <strain evidence="2">SpSt-123</strain>
    </source>
</reference>
<dbReference type="Pfam" id="PF01368">
    <property type="entry name" value="DHH"/>
    <property type="match status" value="1"/>
</dbReference>
<evidence type="ECO:0000259" key="1">
    <source>
        <dbReference type="Pfam" id="PF01368"/>
    </source>
</evidence>
<dbReference type="InterPro" id="IPR038763">
    <property type="entry name" value="DHH_sf"/>
</dbReference>
<evidence type="ECO:0000313" key="2">
    <source>
        <dbReference type="EMBL" id="HDS10343.1"/>
    </source>
</evidence>
<dbReference type="Gene3D" id="3.10.310.30">
    <property type="match status" value="1"/>
</dbReference>
<sequence length="322" mass="36128">MIYIITHNDLDGVASAAIYLSLARRVFSNNNVEIHFVEPSGLLNLLQKSMKIDDNSIVAFMDLGMNESILPELSHYLSSLSKRNIRIEWYDHHVWSEKWIEALSSIGIAVFIDKSTCGAGVVYRYSFPGVEREECHPMLVEAVCGADLWLWDNPISPLLYRATRMPRGKKGDSFRRYLVEEFSKCRLLNDELINKAEANLDAELSGYKKILRETQVINACNEKIGILYKELDHPGISLSANYLLGKLELDLAVVVKPDGSVSFRSRKGIARKYALCFGGGGHPNASGGRADLSLIQKFLSLIPFLKKHVLLGYVKKKLTSCC</sequence>
<dbReference type="InterPro" id="IPR001667">
    <property type="entry name" value="DDH_dom"/>
</dbReference>
<dbReference type="PANTHER" id="PTHR42146:SF1">
    <property type="entry name" value="OLIGORIBONUCLEASE NRNB"/>
    <property type="match status" value="1"/>
</dbReference>
<comment type="caution">
    <text evidence="2">The sequence shown here is derived from an EMBL/GenBank/DDBJ whole genome shotgun (WGS) entry which is preliminary data.</text>
</comment>
<organism evidence="2">
    <name type="scientific">Fervidicoccus fontis</name>
    <dbReference type="NCBI Taxonomy" id="683846"/>
    <lineage>
        <taxon>Archaea</taxon>
        <taxon>Thermoproteota</taxon>
        <taxon>Thermoprotei</taxon>
        <taxon>Fervidicoccales</taxon>
        <taxon>Fervidicoccaceae</taxon>
        <taxon>Fervidicoccus</taxon>
    </lineage>
</organism>
<proteinExistence type="predicted"/>
<feature type="domain" description="DDH" evidence="1">
    <location>
        <begin position="2"/>
        <end position="125"/>
    </location>
</feature>
<dbReference type="SUPFAM" id="SSF64182">
    <property type="entry name" value="DHH phosphoesterases"/>
    <property type="match status" value="1"/>
</dbReference>
<name>A0A7C1E531_9CREN</name>
<protein>
    <recommendedName>
        <fullName evidence="1">DDH domain-containing protein</fullName>
    </recommendedName>
</protein>
<dbReference type="AlphaFoldDB" id="A0A7C1E531"/>
<dbReference type="InterPro" id="IPR052968">
    <property type="entry name" value="Nucleotide_metab_enz"/>
</dbReference>
<gene>
    <name evidence="2" type="ORF">ENO04_01790</name>
</gene>
<dbReference type="EMBL" id="DSDY01000057">
    <property type="protein sequence ID" value="HDS10343.1"/>
    <property type="molecule type" value="Genomic_DNA"/>
</dbReference>
<dbReference type="PANTHER" id="PTHR42146">
    <property type="entry name" value="3',5'-CYCLIC-NUCLEOTIDE PHOSPHODIESTERASE"/>
    <property type="match status" value="1"/>
</dbReference>
<accession>A0A7C1E531</accession>